<dbReference type="PANTHER" id="PTHR45901">
    <property type="entry name" value="PROTEIN CBG12474"/>
    <property type="match status" value="1"/>
</dbReference>
<keyword evidence="6" id="KW-1185">Reference proteome</keyword>
<feature type="domain" description="PLAT" evidence="4">
    <location>
        <begin position="773"/>
        <end position="895"/>
    </location>
</feature>
<dbReference type="Gene3D" id="2.60.60.20">
    <property type="entry name" value="PLAT/LH2 domain"/>
    <property type="match status" value="5"/>
</dbReference>
<evidence type="ECO:0000259" key="4">
    <source>
        <dbReference type="PROSITE" id="PS50095"/>
    </source>
</evidence>
<feature type="region of interest" description="Disordered" evidence="2">
    <location>
        <begin position="1"/>
        <end position="51"/>
    </location>
</feature>
<dbReference type="STRING" id="554065.E1ZIF1"/>
<evidence type="ECO:0000313" key="5">
    <source>
        <dbReference type="EMBL" id="EFN54148.1"/>
    </source>
</evidence>
<evidence type="ECO:0000259" key="3">
    <source>
        <dbReference type="PROSITE" id="PS50003"/>
    </source>
</evidence>
<dbReference type="InterPro" id="IPR011993">
    <property type="entry name" value="PH-like_dom_sf"/>
</dbReference>
<dbReference type="Gene3D" id="2.30.29.30">
    <property type="entry name" value="Pleckstrin-homology domain (PH domain)/Phosphotyrosine-binding domain (PTB)"/>
    <property type="match status" value="1"/>
</dbReference>
<dbReference type="GeneID" id="17353633"/>
<feature type="compositionally biased region" description="Low complexity" evidence="2">
    <location>
        <begin position="389"/>
        <end position="398"/>
    </location>
</feature>
<dbReference type="SUPFAM" id="SSF49723">
    <property type="entry name" value="Lipase/lipooxygenase domain (PLAT/LH2 domain)"/>
    <property type="match status" value="7"/>
</dbReference>
<comment type="caution">
    <text evidence="1">Lacks conserved residue(s) required for the propagation of feature annotation.</text>
</comment>
<dbReference type="OrthoDB" id="512427at2759"/>
<dbReference type="KEGG" id="cvr:CHLNCDRAFT_135546"/>
<dbReference type="CDD" id="cd00821">
    <property type="entry name" value="PH"/>
    <property type="match status" value="1"/>
</dbReference>
<feature type="region of interest" description="Disordered" evidence="2">
    <location>
        <begin position="682"/>
        <end position="712"/>
    </location>
</feature>
<feature type="region of interest" description="Disordered" evidence="2">
    <location>
        <begin position="375"/>
        <end position="401"/>
    </location>
</feature>
<dbReference type="RefSeq" id="XP_005846250.1">
    <property type="nucleotide sequence ID" value="XM_005846188.1"/>
</dbReference>
<dbReference type="InParanoid" id="E1ZIF1"/>
<dbReference type="InterPro" id="IPR036392">
    <property type="entry name" value="PLAT/LH2_dom_sf"/>
</dbReference>
<dbReference type="PANTHER" id="PTHR45901:SF3">
    <property type="entry name" value="LIPOXYGENASE HOMOLOGY DOMAIN-CONTAINING PROTEIN 1"/>
    <property type="match status" value="1"/>
</dbReference>
<dbReference type="PROSITE" id="PS50095">
    <property type="entry name" value="PLAT"/>
    <property type="match status" value="7"/>
</dbReference>
<dbReference type="InterPro" id="IPR001849">
    <property type="entry name" value="PH_domain"/>
</dbReference>
<feature type="compositionally biased region" description="Low complexity" evidence="2">
    <location>
        <begin position="7"/>
        <end position="24"/>
    </location>
</feature>
<feature type="region of interest" description="Disordered" evidence="2">
    <location>
        <begin position="1471"/>
        <end position="1583"/>
    </location>
</feature>
<dbReference type="SUPFAM" id="SSF50729">
    <property type="entry name" value="PH domain-like"/>
    <property type="match status" value="1"/>
</dbReference>
<dbReference type="Proteomes" id="UP000008141">
    <property type="component" value="Unassembled WGS sequence"/>
</dbReference>
<feature type="domain" description="PLAT" evidence="4">
    <location>
        <begin position="245"/>
        <end position="368"/>
    </location>
</feature>
<dbReference type="eggNOG" id="KOG3599">
    <property type="taxonomic scope" value="Eukaryota"/>
</dbReference>
<proteinExistence type="predicted"/>
<reference evidence="5 6" key="1">
    <citation type="journal article" date="2010" name="Plant Cell">
        <title>The Chlorella variabilis NC64A genome reveals adaptation to photosymbiosis, coevolution with viruses, and cryptic sex.</title>
        <authorList>
            <person name="Blanc G."/>
            <person name="Duncan G."/>
            <person name="Agarkova I."/>
            <person name="Borodovsky M."/>
            <person name="Gurnon J."/>
            <person name="Kuo A."/>
            <person name="Lindquist E."/>
            <person name="Lucas S."/>
            <person name="Pangilinan J."/>
            <person name="Polle J."/>
            <person name="Salamov A."/>
            <person name="Terry A."/>
            <person name="Yamada T."/>
            <person name="Dunigan D.D."/>
            <person name="Grigoriev I.V."/>
            <person name="Claverie J.M."/>
            <person name="Van Etten J.L."/>
        </authorList>
    </citation>
    <scope>NUCLEOTIDE SEQUENCE [LARGE SCALE GENOMIC DNA]</scope>
    <source>
        <strain evidence="5 6">NC64A</strain>
    </source>
</reference>
<sequence length="1583" mass="169061">MERWDHASLLAAGSSPSRAAAAPLEDQPWGTDFQKHQSEPSEPDSPPGEGWALLDARTFRTQLEPSVRHSGWLLKASGAGPHRQWRRRYVYVSADRLCYTPDPDADSGLCPVRYLPLDRIPVRALPRGYGPKLGVTLVEDRQARQAVDRSSAQFSPKKAGCVFSVACGAHTHFFAAPSAADAKRSPSPEEHLVLKEARWQAESQALRRSLAEAEQQRLRESTAQWQAAAAAATAETVQQEGLPVVCYEIEVVTGSQPEAGTSARVYLELCGEGGTSGDHRLMYRQGSTGAPSRTAFASGAVDRFKLHCQPLGELVKVRVYHNNGGPSPAWFLEEVRVRRQGGHRWTHFPCRRWLAVDQDDSRVLRELFSSAIQALASPPQPGAPPAAPPARQAQQEEAPPARRVVQPVWYTVVVCTSGKEGAGMAPEEGAAVFLVLHGSRGSSTRLKLPSQAGDFARGQEDVFRVQLPCVGALEKLGVGLSSSGEQACWLLEQVEVTDECTGETVFFPCSAWLGKGKGHAERSLLGSRANPREAHREVARLRQQLDAASKQLAGAQAELADAKAAARGAQQAGHGHEAELEVRLATQQAEAQQLHKQLAEAQQRAAAAEARVEQLQGELKSAEGLAEGLKREQDAGRERAGADSARAAQLAAQLGAMQDELAAAQEAAAAAAARARKFEAEAKRGEEELEELRSQNERYRRDNSSRVDDAEDQVRRLRAEVAAKAAELREARAAEQETSDECERLSRELAAERLRAKASCQKAAQLEELQERLEEEADKAAASPPHSPSSAKLLAAYRLLGSGGSSGAISLAREAFSGCFAAGAASVFQLEAPAVGELQQLHIWVDVDGAGAAADASWHLDSVEVACEGRPPAYFVCRKWLNAGCGYSAELAASSRNPRQEEAEYKVVVHTSSLAGCGTAGNVFVELKGERTPSGADEFAFRLPSLGPLCELRVGHEGRREWHLDRVEVVDSAAGTTYFFPCEQWVRGSGPGGSMSRSLQLRGYMTDPRSLPVQYRVEVAVEEASGVLGGDSLRLTLCGSRGESGAQRLDAARAAPGRTLTAMFEGANVGHMERLRIGLAPGPAGQHCGLRVSGVVVTNMPTGEAATFYCSEWLRSADPYDFEVDAAGEQELACSYRLEVQTSDVRRAGTAGNVYVTLVGDACTIGPYQLTNTESEHFQRDQLDVFEIEGAPDCGQLRQIEVRHDGAGRGNDWHLAWVKVANITTGAVAMFKCKRWVDRRRRDDPGAVAAVAALPPDATAAVGGKLNAKDRLLLGGSAKAGAAAAAAHAPLVQDVRMSADRGPMEWAEGGAGSQPPAPQAGPAGMPGYRVVFHTSRMCGSGTKARVHFELTGAGGSSGVLHPAGTTKSFGAGRVDIFEFPHLGALGELQSARVGTDGSGFFPAWHLQLLVVTHLPTGRVWQFSCFNWIDKKVNYSRWLTLDSTQQGAYGVAAGSSTKLAAWQFSHKPPALVATSPGGSAAPGSHAHYPPQHHRGAGAPTSHYSPHQRPGSPQGGSPLRFKAHHPQQQQTGAASRPGSPGRVLVQGRQQWGGGSPMSPHTMARSGGGSLPGSPLIGARRPGSGR</sequence>
<evidence type="ECO:0000256" key="1">
    <source>
        <dbReference type="PROSITE-ProRule" id="PRU00152"/>
    </source>
</evidence>
<dbReference type="Pfam" id="PF01477">
    <property type="entry name" value="PLAT"/>
    <property type="match status" value="5"/>
</dbReference>
<feature type="compositionally biased region" description="Basic and acidic residues" evidence="2">
    <location>
        <begin position="628"/>
        <end position="641"/>
    </location>
</feature>
<evidence type="ECO:0008006" key="7">
    <source>
        <dbReference type="Google" id="ProtNLM"/>
    </source>
</evidence>
<dbReference type="EMBL" id="GL433848">
    <property type="protein sequence ID" value="EFN54148.1"/>
    <property type="molecule type" value="Genomic_DNA"/>
</dbReference>
<protein>
    <recommendedName>
        <fullName evidence="7">PLAT domain-containing protein</fullName>
    </recommendedName>
</protein>
<evidence type="ECO:0000256" key="2">
    <source>
        <dbReference type="SAM" id="MobiDB-lite"/>
    </source>
</evidence>
<dbReference type="InterPro" id="IPR001024">
    <property type="entry name" value="PLAT/LH2_dom"/>
</dbReference>
<feature type="domain" description="PLAT" evidence="4">
    <location>
        <begin position="1134"/>
        <end position="1251"/>
    </location>
</feature>
<feature type="region of interest" description="Disordered" evidence="2">
    <location>
        <begin position="623"/>
        <end position="644"/>
    </location>
</feature>
<gene>
    <name evidence="5" type="ORF">CHLNCDRAFT_135546</name>
</gene>
<dbReference type="eggNOG" id="KOG2080">
    <property type="taxonomic scope" value="Eukaryota"/>
</dbReference>
<dbReference type="PROSITE" id="PS50003">
    <property type="entry name" value="PH_DOMAIN"/>
    <property type="match status" value="1"/>
</dbReference>
<dbReference type="OMA" id="EAVCTQQ"/>
<dbReference type="SMART" id="SM00308">
    <property type="entry name" value="LH2"/>
    <property type="match status" value="4"/>
</dbReference>
<feature type="domain" description="PLAT" evidence="4">
    <location>
        <begin position="408"/>
        <end position="527"/>
    </location>
</feature>
<evidence type="ECO:0000313" key="6">
    <source>
        <dbReference type="Proteomes" id="UP000008141"/>
    </source>
</evidence>
<dbReference type="InterPro" id="IPR052970">
    <property type="entry name" value="Inner_ear_hair_cell_LOXHD"/>
</dbReference>
<feature type="domain" description="PLAT" evidence="4">
    <location>
        <begin position="903"/>
        <end position="1000"/>
    </location>
</feature>
<name>E1ZIF1_CHLVA</name>
<dbReference type="Gene3D" id="2.40.180.10">
    <property type="entry name" value="Catalase core domain"/>
    <property type="match status" value="2"/>
</dbReference>
<feature type="domain" description="PLAT" evidence="4">
    <location>
        <begin position="1013"/>
        <end position="1128"/>
    </location>
</feature>
<feature type="domain" description="PH" evidence="3">
    <location>
        <begin position="66"/>
        <end position="234"/>
    </location>
</feature>
<feature type="domain" description="PLAT" evidence="4">
    <location>
        <begin position="1326"/>
        <end position="1442"/>
    </location>
</feature>
<feature type="compositionally biased region" description="Pro residues" evidence="2">
    <location>
        <begin position="378"/>
        <end position="388"/>
    </location>
</feature>
<organism evidence="6">
    <name type="scientific">Chlorella variabilis</name>
    <name type="common">Green alga</name>
    <dbReference type="NCBI Taxonomy" id="554065"/>
    <lineage>
        <taxon>Eukaryota</taxon>
        <taxon>Viridiplantae</taxon>
        <taxon>Chlorophyta</taxon>
        <taxon>core chlorophytes</taxon>
        <taxon>Trebouxiophyceae</taxon>
        <taxon>Chlorellales</taxon>
        <taxon>Chlorellaceae</taxon>
        <taxon>Chlorella clade</taxon>
        <taxon>Chlorella</taxon>
    </lineage>
</organism>
<accession>E1ZIF1</accession>